<keyword evidence="4" id="KW-1185">Reference proteome</keyword>
<evidence type="ECO:0000256" key="1">
    <source>
        <dbReference type="SAM" id="MobiDB-lite"/>
    </source>
</evidence>
<gene>
    <name evidence="3" type="ORF">OHC33_005646</name>
</gene>
<dbReference type="InterPro" id="IPR046539">
    <property type="entry name" value="DUF6604"/>
</dbReference>
<evidence type="ECO:0000259" key="2">
    <source>
        <dbReference type="Pfam" id="PF20253"/>
    </source>
</evidence>
<comment type="caution">
    <text evidence="3">The sequence shown here is derived from an EMBL/GenBank/DDBJ whole genome shotgun (WGS) entry which is preliminary data.</text>
</comment>
<evidence type="ECO:0000313" key="4">
    <source>
        <dbReference type="Proteomes" id="UP001316803"/>
    </source>
</evidence>
<reference evidence="3 4" key="1">
    <citation type="submission" date="2022-12" db="EMBL/GenBank/DDBJ databases">
        <title>Genomic features and morphological characterization of a novel Knufia sp. strain isolated from spacecraft assembly facility.</title>
        <authorList>
            <person name="Teixeira M."/>
            <person name="Chander A.M."/>
            <person name="Stajich J.E."/>
            <person name="Venkateswaran K."/>
        </authorList>
    </citation>
    <scope>NUCLEOTIDE SEQUENCE [LARGE SCALE GENOMIC DNA]</scope>
    <source>
        <strain evidence="3 4">FJI-L2-BK-P2</strain>
    </source>
</reference>
<proteinExistence type="predicted"/>
<dbReference type="Proteomes" id="UP001316803">
    <property type="component" value="Unassembled WGS sequence"/>
</dbReference>
<dbReference type="PANTHER" id="PTHR38795:SF1">
    <property type="entry name" value="DUF6604 DOMAIN-CONTAINING PROTEIN"/>
    <property type="match status" value="1"/>
</dbReference>
<dbReference type="AlphaFoldDB" id="A0AAN8EJV1"/>
<evidence type="ECO:0000313" key="3">
    <source>
        <dbReference type="EMBL" id="KAK5953078.1"/>
    </source>
</evidence>
<name>A0AAN8EJV1_9EURO</name>
<organism evidence="3 4">
    <name type="scientific">Knufia fluminis</name>
    <dbReference type="NCBI Taxonomy" id="191047"/>
    <lineage>
        <taxon>Eukaryota</taxon>
        <taxon>Fungi</taxon>
        <taxon>Dikarya</taxon>
        <taxon>Ascomycota</taxon>
        <taxon>Pezizomycotina</taxon>
        <taxon>Eurotiomycetes</taxon>
        <taxon>Chaetothyriomycetidae</taxon>
        <taxon>Chaetothyriales</taxon>
        <taxon>Trichomeriaceae</taxon>
        <taxon>Knufia</taxon>
    </lineage>
</organism>
<feature type="region of interest" description="Disordered" evidence="1">
    <location>
        <begin position="33"/>
        <end position="68"/>
    </location>
</feature>
<dbReference type="Pfam" id="PF20253">
    <property type="entry name" value="DUF6604"/>
    <property type="match status" value="1"/>
</dbReference>
<feature type="compositionally biased region" description="Basic residues" evidence="1">
    <location>
        <begin position="49"/>
        <end position="63"/>
    </location>
</feature>
<sequence>MLPDFLVGTYRRYKEDTKTIAVWLASTAASYGYNSSTDGDDQSEQTTKKNTKSKAKSKPKTKKQLRDAARRIPGYQRKIVLQITDFVPLAEYVSQHIKAPARVPQSILAIIKRVIGAREEAQAWFKNSNTTENTEGGHSHFVGILRTVHKILQPHTVVDDASDDEELTLVENVYENLTLEEPSEKFLQAPGTQPTTRNPIDRLLYEFADAFVGYLEGYLESSFAATAFFKDVNNIYQQAEQIWHQYRDGKVDLMTASLTSNTAIDLIRQLEDDFFTQSPRFRNIDHRFLKQFKRYDSNHKDAQQLINVMFRARCASKDMDPGNVNKQDDEEQATFNFKMYDEAQYLFLDMLETMCRYVVNSQKMSKVCWTPAQIGQWDPDRDHSKMSNKDKHLDNARILAELLPDMWLLSTSTTTPLAEDELLKGCRNLTDANGGQSHFHVWSLAAARLFCDVHHILGASIWKPFDTVQRLGKDALDTMNSAIAARDRGEASCWPPKVDQQIKENLTDKIQSWLFEDELKAEIMHAARNVKGYKKPDHHLFRRFPLLCGLFEFNIRTGMQEMGLFTQEHFNAGAMLAHLYNAVQQEGFCQAQWQDMNDFIELQTVERLFVGGKPKNPDEYFKRIALYQGASPEVFAHNRRKTGMIVSKNGPRSLVPSGGVINLFKWRHGFHCDSERSATALTELEKGLDSDYELTRSGAATVTVRPRGTAEATDRKNKNAYKNSKYTPVELLIVTQFALSRDVPDLRFDFFFLHKCGTTILRYIHEMLNPEFERTFQPGYLGDDNNFPGLIAYILCIGVPIKQVSKLVKKKFPLIDMLPPGFKSLYNQRAILEEIGSFIQNKIENGRFHSKVNSQVRKMKGTAEVLVYDIQEDDGKGSRLTFKKHKPTFHKSASCTKSHCACGVTSKQGKKKE</sequence>
<dbReference type="EMBL" id="JAKLMC020000012">
    <property type="protein sequence ID" value="KAK5953078.1"/>
    <property type="molecule type" value="Genomic_DNA"/>
</dbReference>
<protein>
    <recommendedName>
        <fullName evidence="2">DUF6604 domain-containing protein</fullName>
    </recommendedName>
</protein>
<accession>A0AAN8EJV1</accession>
<dbReference type="PANTHER" id="PTHR38795">
    <property type="entry name" value="DUF6604 DOMAIN-CONTAINING PROTEIN"/>
    <property type="match status" value="1"/>
</dbReference>
<feature type="domain" description="DUF6604" evidence="2">
    <location>
        <begin position="11"/>
        <end position="275"/>
    </location>
</feature>